<sequence>MDEIAKARKSGHKVIGESVVYGLILDDHWFWDPDRFWSTITDIEAQRKRLIKLWTLKEAYVKASGKDFSASPFNTFSIIQTEESYNLLQAEKGSLSFWNWLLLLIMLQSARVGEWKSQ</sequence>
<dbReference type="SUPFAM" id="SSF56214">
    <property type="entry name" value="4'-phosphopantetheinyl transferase"/>
    <property type="match status" value="1"/>
</dbReference>
<dbReference type="EMBL" id="CACVBM020001924">
    <property type="protein sequence ID" value="CAA7062129.1"/>
    <property type="molecule type" value="Genomic_DNA"/>
</dbReference>
<dbReference type="EMBL" id="CACVBM020000443">
    <property type="protein sequence ID" value="CAA7019060.1"/>
    <property type="molecule type" value="Genomic_DNA"/>
</dbReference>
<evidence type="ECO:0000313" key="5">
    <source>
        <dbReference type="EMBL" id="CAA7049605.1"/>
    </source>
</evidence>
<dbReference type="AlphaFoldDB" id="A0A6D2HQR3"/>
<dbReference type="InterPro" id="IPR008278">
    <property type="entry name" value="4-PPantetheinyl_Trfase_dom"/>
</dbReference>
<evidence type="ECO:0000259" key="2">
    <source>
        <dbReference type="Pfam" id="PF01648"/>
    </source>
</evidence>
<dbReference type="GO" id="GO:0008897">
    <property type="term" value="F:holo-[acyl-carrier-protein] synthase activity"/>
    <property type="evidence" value="ECO:0007669"/>
    <property type="project" value="InterPro"/>
</dbReference>
<protein>
    <recommendedName>
        <fullName evidence="2">4'-phosphopantetheinyl transferase domain-containing protein</fullName>
    </recommendedName>
</protein>
<keyword evidence="7" id="KW-1185">Reference proteome</keyword>
<gene>
    <name evidence="4" type="ORF">MERR_LOCUS14506</name>
    <name evidence="5" type="ORF">MERR_LOCUS36840</name>
    <name evidence="6" type="ORF">MERR_LOCUS49365</name>
    <name evidence="3" type="ORF">MERR_LOCUS6295</name>
</gene>
<evidence type="ECO:0000313" key="3">
    <source>
        <dbReference type="EMBL" id="CAA7019060.1"/>
    </source>
</evidence>
<dbReference type="Gene3D" id="3.90.470.20">
    <property type="entry name" value="4'-phosphopantetheinyl transferase domain"/>
    <property type="match status" value="1"/>
</dbReference>
<reference evidence="3 7" key="1">
    <citation type="submission" date="2020-01" db="EMBL/GenBank/DDBJ databases">
        <authorList>
            <person name="Mishra B."/>
        </authorList>
    </citation>
    <scope>NUCLEOTIDE SEQUENCE [LARGE SCALE GENOMIC DNA]</scope>
</reference>
<dbReference type="EMBL" id="CACVBM020001418">
    <property type="protein sequence ID" value="CAA7049605.1"/>
    <property type="molecule type" value="Genomic_DNA"/>
</dbReference>
<organism evidence="3 7">
    <name type="scientific">Microthlaspi erraticum</name>
    <dbReference type="NCBI Taxonomy" id="1685480"/>
    <lineage>
        <taxon>Eukaryota</taxon>
        <taxon>Viridiplantae</taxon>
        <taxon>Streptophyta</taxon>
        <taxon>Embryophyta</taxon>
        <taxon>Tracheophyta</taxon>
        <taxon>Spermatophyta</taxon>
        <taxon>Magnoliopsida</taxon>
        <taxon>eudicotyledons</taxon>
        <taxon>Gunneridae</taxon>
        <taxon>Pentapetalae</taxon>
        <taxon>rosids</taxon>
        <taxon>malvids</taxon>
        <taxon>Brassicales</taxon>
        <taxon>Brassicaceae</taxon>
        <taxon>Coluteocarpeae</taxon>
        <taxon>Microthlaspi</taxon>
    </lineage>
</organism>
<feature type="domain" description="4'-phosphopantetheinyl transferase" evidence="2">
    <location>
        <begin position="28"/>
        <end position="92"/>
    </location>
</feature>
<name>A0A6D2HQR3_9BRAS</name>
<dbReference type="InterPro" id="IPR037143">
    <property type="entry name" value="4-PPantetheinyl_Trfase_dom_sf"/>
</dbReference>
<keyword evidence="1" id="KW-0808">Transferase</keyword>
<accession>A0A6D2HQR3</accession>
<dbReference type="EMBL" id="CACVBM020001053">
    <property type="protein sequence ID" value="CAA7027271.1"/>
    <property type="molecule type" value="Genomic_DNA"/>
</dbReference>
<evidence type="ECO:0000313" key="6">
    <source>
        <dbReference type="EMBL" id="CAA7062129.1"/>
    </source>
</evidence>
<evidence type="ECO:0000256" key="1">
    <source>
        <dbReference type="ARBA" id="ARBA00022679"/>
    </source>
</evidence>
<dbReference type="Pfam" id="PF01648">
    <property type="entry name" value="ACPS"/>
    <property type="match status" value="1"/>
</dbReference>
<evidence type="ECO:0000313" key="7">
    <source>
        <dbReference type="Proteomes" id="UP000467841"/>
    </source>
</evidence>
<dbReference type="OrthoDB" id="26719at2759"/>
<proteinExistence type="predicted"/>
<dbReference type="GO" id="GO:0000287">
    <property type="term" value="F:magnesium ion binding"/>
    <property type="evidence" value="ECO:0007669"/>
    <property type="project" value="InterPro"/>
</dbReference>
<evidence type="ECO:0000313" key="4">
    <source>
        <dbReference type="EMBL" id="CAA7027271.1"/>
    </source>
</evidence>
<dbReference type="Proteomes" id="UP000467841">
    <property type="component" value="Unassembled WGS sequence"/>
</dbReference>